<dbReference type="SUPFAM" id="SSF48403">
    <property type="entry name" value="Ankyrin repeat"/>
    <property type="match status" value="1"/>
</dbReference>
<accession>A0ABR2GQQ1</accession>
<sequence>MSFSETEKLLKASVEGDAKSVQSLLAIKGIDINWQDILIKTFIKFKIYFFHDIQIFSFLEFNRIFNWTPLMYAAYKGCTEIVQLLLSKPNIEINCKSILI</sequence>
<dbReference type="Pfam" id="PF12796">
    <property type="entry name" value="Ank_2"/>
    <property type="match status" value="1"/>
</dbReference>
<evidence type="ECO:0008006" key="3">
    <source>
        <dbReference type="Google" id="ProtNLM"/>
    </source>
</evidence>
<organism evidence="1 2">
    <name type="scientific">Tritrichomonas musculus</name>
    <dbReference type="NCBI Taxonomy" id="1915356"/>
    <lineage>
        <taxon>Eukaryota</taxon>
        <taxon>Metamonada</taxon>
        <taxon>Parabasalia</taxon>
        <taxon>Tritrichomonadida</taxon>
        <taxon>Tritrichomonadidae</taxon>
        <taxon>Tritrichomonas</taxon>
    </lineage>
</organism>
<dbReference type="InterPro" id="IPR002110">
    <property type="entry name" value="Ankyrin_rpt"/>
</dbReference>
<name>A0ABR2GQQ1_9EUKA</name>
<dbReference type="Gene3D" id="1.25.40.20">
    <property type="entry name" value="Ankyrin repeat-containing domain"/>
    <property type="match status" value="1"/>
</dbReference>
<proteinExistence type="predicted"/>
<dbReference type="SMART" id="SM00248">
    <property type="entry name" value="ANK"/>
    <property type="match status" value="1"/>
</dbReference>
<evidence type="ECO:0000313" key="2">
    <source>
        <dbReference type="Proteomes" id="UP001470230"/>
    </source>
</evidence>
<comment type="caution">
    <text evidence="1">The sequence shown here is derived from an EMBL/GenBank/DDBJ whole genome shotgun (WGS) entry which is preliminary data.</text>
</comment>
<protein>
    <recommendedName>
        <fullName evidence="3">Ankyrin repeat protein</fullName>
    </recommendedName>
</protein>
<dbReference type="InterPro" id="IPR036770">
    <property type="entry name" value="Ankyrin_rpt-contain_sf"/>
</dbReference>
<dbReference type="Proteomes" id="UP001470230">
    <property type="component" value="Unassembled WGS sequence"/>
</dbReference>
<gene>
    <name evidence="1" type="ORF">M9Y10_039898</name>
</gene>
<dbReference type="EMBL" id="JAPFFF010000067">
    <property type="protein sequence ID" value="KAK8836265.1"/>
    <property type="molecule type" value="Genomic_DNA"/>
</dbReference>
<reference evidence="1 2" key="1">
    <citation type="submission" date="2024-04" db="EMBL/GenBank/DDBJ databases">
        <title>Tritrichomonas musculus Genome.</title>
        <authorList>
            <person name="Alves-Ferreira E."/>
            <person name="Grigg M."/>
            <person name="Lorenzi H."/>
            <person name="Galac M."/>
        </authorList>
    </citation>
    <scope>NUCLEOTIDE SEQUENCE [LARGE SCALE GENOMIC DNA]</scope>
    <source>
        <strain evidence="1 2">EAF2021</strain>
    </source>
</reference>
<evidence type="ECO:0000313" key="1">
    <source>
        <dbReference type="EMBL" id="KAK8836265.1"/>
    </source>
</evidence>
<keyword evidence="2" id="KW-1185">Reference proteome</keyword>